<reference evidence="2" key="1">
    <citation type="submission" date="2022-11" db="EMBL/GenBank/DDBJ databases">
        <title>African army ants at the forefront of virome surveillance in deep tropical forests.</title>
        <authorList>
            <person name="Fritz M."/>
            <person name="Reggiardo B."/>
            <person name="Filloux D."/>
            <person name="Claude L."/>
            <person name="Fernandez E."/>
            <person name="Mahe F."/>
            <person name="Kraberger S."/>
            <person name="Custer J.M."/>
            <person name="Becquart P."/>
            <person name="Mebaley T.N."/>
            <person name="Kombila L."/>
            <person name="Lenguiya H."/>
            <person name="Boundenga L."/>
            <person name="Mombo I.M."/>
            <person name="Maganga G.D."/>
            <person name="Niama F.R."/>
            <person name="Koumba J.-S."/>
            <person name="Ogliastro M."/>
            <person name="Yvon M."/>
            <person name="Martin D.P."/>
            <person name="Blanc S."/>
            <person name="Varsani A."/>
            <person name="Leroy E."/>
            <person name="Roumagnac P."/>
        </authorList>
    </citation>
    <scope>NUCLEOTIDE SEQUENCE</scope>
    <source>
        <strain evidence="2">MGN-3_H07</strain>
    </source>
</reference>
<dbReference type="EMBL" id="OP883953">
    <property type="protein sequence ID" value="WAX26043.1"/>
    <property type="molecule type" value="Genomic_DNA"/>
</dbReference>
<feature type="region of interest" description="Disordered" evidence="1">
    <location>
        <begin position="1"/>
        <end position="34"/>
    </location>
</feature>
<protein>
    <submittedName>
        <fullName evidence="2">Major capsid protein</fullName>
    </submittedName>
</protein>
<sequence>MFKRHAEGTNSESPAKKGAPSTAAGEKQEPIPRNIRPQSIQLNFVCKTWEEIAPGNLYYLPLCQNPKYMFDQASTNQFNKFREMWHTMEIHTPKVRLSNLIMLQDDLRVQNNTPTDATAFTQVVYLMKYCPKGQKQYFKLIDCPNANDMTETKSLTYDLAPQIPAGETTKAQLVQIKGFKDFESLGILGAKANYTAGFVPYSAVKIDDGHVLQDPYVAPNTTSVQFQHISGNMYPADNNANFIAPTYCMTYARNQDSLSFHKYGDSMELPINTNIEGMQLMNTPGNNFLADQKVVIEDAAKKTYTYETEFAWPSRNRPFLSRGNYFDTNTDPITSGKTEGTLNHYFFCMPPIRKPNGSLLGQRCSLYMEQEISITFHANQATFFPDEADDAMQVNQDNQIILRRNIYPTPTITDTGRSFFCKPKEESECQLYAPQPWIKRAPPCFTDSSRGMADAIIYYKQQLELAPFVTMSQSNPLPPGAYDFSGGTPATKFFRLEWLSDPTYAGREYDALPFWEAARDNNGMFSIWWGTKKPISHNKKFTYIAALNEGGNLSVIYENATDTNNVLTIDVNKWLERFKAVTKQTCKAQFKNPDVKRAEAGSREALVFFV</sequence>
<evidence type="ECO:0000256" key="1">
    <source>
        <dbReference type="SAM" id="MobiDB-lite"/>
    </source>
</evidence>
<proteinExistence type="predicted"/>
<accession>A0A9Y1MS46</accession>
<name>A0A9Y1MS46_9VIRU</name>
<evidence type="ECO:0000313" key="2">
    <source>
        <dbReference type="EMBL" id="WAX26043.1"/>
    </source>
</evidence>
<organism evidence="2">
    <name type="scientific">Army ant associated bidensovirus 2</name>
    <dbReference type="NCBI Taxonomy" id="3004029"/>
    <lineage>
        <taxon>Viruses</taxon>
        <taxon>Monodnaviria</taxon>
        <taxon>Shotokuvirae</taxon>
        <taxon>Cossaviricota</taxon>
        <taxon>Mouviricetes</taxon>
        <taxon>Polivirales</taxon>
        <taxon>Bidnaviridae</taxon>
        <taxon>Bidensovirus</taxon>
    </lineage>
</organism>